<dbReference type="Pfam" id="PF05089">
    <property type="entry name" value="NAGLU"/>
    <property type="match status" value="1"/>
</dbReference>
<evidence type="ECO:0000259" key="4">
    <source>
        <dbReference type="Pfam" id="PF12971"/>
    </source>
</evidence>
<evidence type="ECO:0000259" key="5">
    <source>
        <dbReference type="Pfam" id="PF12972"/>
    </source>
</evidence>
<evidence type="ECO:0000313" key="7">
    <source>
        <dbReference type="Proteomes" id="UP000030106"/>
    </source>
</evidence>
<feature type="domain" description="Alpha-N-acetylglucosaminidase C-terminal" evidence="5">
    <location>
        <begin position="478"/>
        <end position="752"/>
    </location>
</feature>
<dbReference type="HOGENOM" id="CLU_011988_2_1_1"/>
<proteinExistence type="predicted"/>
<dbReference type="InterPro" id="IPR024732">
    <property type="entry name" value="NAGLU_C"/>
</dbReference>
<dbReference type="InterPro" id="IPR029018">
    <property type="entry name" value="Hex-like_dom2"/>
</dbReference>
<dbReference type="Gene3D" id="1.20.120.670">
    <property type="entry name" value="N-acetyl-b-d-glucoasminidase"/>
    <property type="match status" value="1"/>
</dbReference>
<dbReference type="Proteomes" id="UP000030106">
    <property type="component" value="Unassembled WGS sequence"/>
</dbReference>
<dbReference type="Gene3D" id="3.20.20.80">
    <property type="entry name" value="Glycosidases"/>
    <property type="match status" value="1"/>
</dbReference>
<reference evidence="6 7" key="1">
    <citation type="submission" date="2012-10" db="EMBL/GenBank/DDBJ databases">
        <title>Genome sequencing and analysis of entomopathogenic fungi Beauveria bassiana D1-5.</title>
        <authorList>
            <person name="Li Q."/>
            <person name="Wang L."/>
            <person name="Zhang Z."/>
            <person name="Wang Q."/>
            <person name="Ren J."/>
            <person name="Wang M."/>
            <person name="Xu W."/>
            <person name="Wang J."/>
            <person name="Lu Y."/>
            <person name="Du Q."/>
            <person name="Sun Z."/>
        </authorList>
    </citation>
    <scope>NUCLEOTIDE SEQUENCE [LARGE SCALE GENOMIC DNA]</scope>
    <source>
        <strain evidence="6 7">D1-5</strain>
    </source>
</reference>
<feature type="signal peptide" evidence="2">
    <location>
        <begin position="1"/>
        <end position="20"/>
    </location>
</feature>
<dbReference type="EMBL" id="ANFO01001277">
    <property type="protein sequence ID" value="KGQ03172.1"/>
    <property type="molecule type" value="Genomic_DNA"/>
</dbReference>
<dbReference type="PANTHER" id="PTHR12872:SF1">
    <property type="entry name" value="ALPHA-N-ACETYLGLUCOSAMINIDASE"/>
    <property type="match status" value="1"/>
</dbReference>
<dbReference type="GO" id="GO:0016787">
    <property type="term" value="F:hydrolase activity"/>
    <property type="evidence" value="ECO:0007669"/>
    <property type="project" value="UniProtKB-KW"/>
</dbReference>
<evidence type="ECO:0000256" key="2">
    <source>
        <dbReference type="SAM" id="SignalP"/>
    </source>
</evidence>
<evidence type="ECO:0000313" key="6">
    <source>
        <dbReference type="EMBL" id="KGQ03172.1"/>
    </source>
</evidence>
<name>A0A0A2VA57_BEABA</name>
<evidence type="ECO:0000256" key="1">
    <source>
        <dbReference type="ARBA" id="ARBA00022801"/>
    </source>
</evidence>
<dbReference type="SUPFAM" id="SSF51445">
    <property type="entry name" value="(Trans)glycosidases"/>
    <property type="match status" value="1"/>
</dbReference>
<feature type="chain" id="PRO_5001995034" evidence="2">
    <location>
        <begin position="21"/>
        <end position="768"/>
    </location>
</feature>
<keyword evidence="1" id="KW-0378">Hydrolase</keyword>
<keyword evidence="2" id="KW-0732">Signal</keyword>
<dbReference type="InterPro" id="IPR007781">
    <property type="entry name" value="NAGLU"/>
</dbReference>
<dbReference type="Gene3D" id="3.30.379.10">
    <property type="entry name" value="Chitobiase/beta-hexosaminidase domain 2-like"/>
    <property type="match status" value="1"/>
</dbReference>
<protein>
    <submittedName>
        <fullName evidence="6">Alpha-N-acetylglucosaminidase</fullName>
    </submittedName>
</protein>
<comment type="caution">
    <text evidence="6">The sequence shown here is derived from an EMBL/GenBank/DDBJ whole genome shotgun (WGS) entry which is preliminary data.</text>
</comment>
<dbReference type="InterPro" id="IPR017853">
    <property type="entry name" value="GH"/>
</dbReference>
<dbReference type="InterPro" id="IPR024240">
    <property type="entry name" value="NAGLU_N"/>
</dbReference>
<dbReference type="OrthoDB" id="64736at2759"/>
<organism evidence="6 7">
    <name type="scientific">Beauveria bassiana D1-5</name>
    <dbReference type="NCBI Taxonomy" id="1245745"/>
    <lineage>
        <taxon>Eukaryota</taxon>
        <taxon>Fungi</taxon>
        <taxon>Dikarya</taxon>
        <taxon>Ascomycota</taxon>
        <taxon>Pezizomycotina</taxon>
        <taxon>Sordariomycetes</taxon>
        <taxon>Hypocreomycetidae</taxon>
        <taxon>Hypocreales</taxon>
        <taxon>Cordycipitaceae</taxon>
        <taxon>Beauveria</taxon>
    </lineage>
</organism>
<evidence type="ECO:0000259" key="3">
    <source>
        <dbReference type="Pfam" id="PF05089"/>
    </source>
</evidence>
<feature type="domain" description="Alpha-N-acetylglucosaminidase tim-barrel" evidence="3">
    <location>
        <begin position="131"/>
        <end position="469"/>
    </location>
</feature>
<accession>A0A0A2VA57</accession>
<dbReference type="eggNOG" id="KOG2233">
    <property type="taxonomic scope" value="Eukaryota"/>
</dbReference>
<gene>
    <name evidence="6" type="ORF">BBAD15_g11580</name>
</gene>
<dbReference type="Pfam" id="PF12971">
    <property type="entry name" value="NAGLU_N"/>
    <property type="match status" value="1"/>
</dbReference>
<feature type="domain" description="Alpha-N-acetylglucosaminidase N-terminal" evidence="4">
    <location>
        <begin position="28"/>
        <end position="116"/>
    </location>
</feature>
<dbReference type="STRING" id="1245745.A0A0A2VA57"/>
<dbReference type="PANTHER" id="PTHR12872">
    <property type="entry name" value="ALPHA-N-ACETYLGLUCOSAMINIDASE"/>
    <property type="match status" value="1"/>
</dbReference>
<dbReference type="AlphaFoldDB" id="A0A0A2VA57"/>
<sequence length="768" mass="86684">MKLKLTQILLSALAAATVNAQQAASVTGIQGLAKRLFKGHDAQFEFQLTQKHENWSRWNTPGNDNYTVSSNNGKIRIQGTTLSALARALRHYAKDALNMDEHWFVDGVYNIPEQLPLPKEVLTGASTVPWRYNLNTVTFGYTFVWYSWSEWEKLLDWAALRGINLQLAWVGYEKIFLDSFLQLGMEEDDILDFFSGEAFQPWNRFGNIHGTWGGEGRLSAEWINQQFALQKKIVARMVELGITPVLPGFPGFVPSALKNLRPDANIAEAPVWVDVPRNNTATAFLNPTDKTYAELQNLFIKNQIKEFGNVTNVYTVDQFNEINPSSGDTKYITDVSSSTYKGITAANPAAIWLMQGWLFYSSQSFWTQQRVDAYLAGPPGKDDMIILDLFSESQPQWQRTRSYSGRPWIWCELHDFGGNQALHGKITNVTQNSVQALKESRSIVGYGLTPEGYEGNEVVYDILLDQAWEGSPIDTADYFRAWARNRYSAAGIIPEDVFTAWEQLRQHAYDVQDNAIPSVGVSVYQLFPSLKGLVNRTGHYPPPTALQYNPKVMKNIWHLFHNSTIDSPGLLQIPAFHLDFVDVTRQVLGNAFIDIYTDLVNQYQATANATVIQDLGNSMLSFIEDLDMALNTNEHFTFKKWLDSAESWGHSIGAPDAVAFNARSQVTVWSTESRALDDYAAKAWSGIVKSYYGERWRIFINSLVSAREQGTALAETALNDKIRHFELSWQYRGYDPEASDKGQDIGGVAKILMKRWPAAFSKGDYGLY</sequence>
<dbReference type="InterPro" id="IPR024733">
    <property type="entry name" value="NAGLU_tim-barrel"/>
</dbReference>
<dbReference type="Pfam" id="PF12972">
    <property type="entry name" value="NAGLU_C"/>
    <property type="match status" value="1"/>
</dbReference>